<dbReference type="Pfam" id="PF14383">
    <property type="entry name" value="VARLMGL"/>
    <property type="match status" value="1"/>
</dbReference>
<dbReference type="InterPro" id="IPR032795">
    <property type="entry name" value="DUF3741-assoc"/>
</dbReference>
<dbReference type="OrthoDB" id="1932693at2759"/>
<evidence type="ECO:0008006" key="7">
    <source>
        <dbReference type="Google" id="ProtNLM"/>
    </source>
</evidence>
<proteinExistence type="predicted"/>
<feature type="compositionally biased region" description="Polar residues" evidence="1">
    <location>
        <begin position="606"/>
        <end position="616"/>
    </location>
</feature>
<organism evidence="5 6">
    <name type="scientific">Populus tomentosa</name>
    <name type="common">Chinese white poplar</name>
    <dbReference type="NCBI Taxonomy" id="118781"/>
    <lineage>
        <taxon>Eukaryota</taxon>
        <taxon>Viridiplantae</taxon>
        <taxon>Streptophyta</taxon>
        <taxon>Embryophyta</taxon>
        <taxon>Tracheophyta</taxon>
        <taxon>Spermatophyta</taxon>
        <taxon>Magnoliopsida</taxon>
        <taxon>eudicotyledons</taxon>
        <taxon>Gunneridae</taxon>
        <taxon>Pentapetalae</taxon>
        <taxon>rosids</taxon>
        <taxon>fabids</taxon>
        <taxon>Malpighiales</taxon>
        <taxon>Salicaceae</taxon>
        <taxon>Saliceae</taxon>
        <taxon>Populus</taxon>
    </lineage>
</organism>
<dbReference type="Proteomes" id="UP000886885">
    <property type="component" value="Chromosome 2D"/>
</dbReference>
<dbReference type="Pfam" id="PF14309">
    <property type="entry name" value="DUF4378"/>
    <property type="match status" value="1"/>
</dbReference>
<keyword evidence="6" id="KW-1185">Reference proteome</keyword>
<dbReference type="EMBL" id="JAAWWB010000004">
    <property type="protein sequence ID" value="KAG6785430.1"/>
    <property type="molecule type" value="Genomic_DNA"/>
</dbReference>
<feature type="domain" description="DUF4378" evidence="3">
    <location>
        <begin position="903"/>
        <end position="1079"/>
    </location>
</feature>
<name>A0A8X8AED2_POPTO</name>
<gene>
    <name evidence="5" type="ORF">POTOM_011161</name>
</gene>
<feature type="compositionally biased region" description="Polar residues" evidence="1">
    <location>
        <begin position="373"/>
        <end position="388"/>
    </location>
</feature>
<dbReference type="PANTHER" id="PTHR46634">
    <property type="entry name" value="M REDUCTASE II SUBUNIT GAMMA, PUTATIVE (DUF3741)-RELATED"/>
    <property type="match status" value="1"/>
</dbReference>
<sequence length="1088" mass="121108">MSDSVCQWYLLSSHTSAERGIRRGRVGVEMNGMQYRKGQKIEKPFPGCLGRMVNLFDLSIGVAGNRLLTDKPHHDAITESRFASSGLLNSIRSSYRHHRNTLHFNLFAGDGSSISRSQSDVARMLSVPFGDQVEDKMIVSELRRSSLNKKANATPMKTLIAQEMSKEVESKHNPPNLVAKLMGLDTLPHQQPVAAAAQRSHSRDYSRRSLSHSGIFVESWDEDHSCLDKQMPSEGHLCQEQSEYKDVYEIWQQSQKTMVRHGSPQKRNHNENVNTRKMALVRQKFMEAKRLSTDEKGRQSKEFQDALEVLSSNKDLFLKFLQEPNSLFSQHLHDMQSMPPSPETKHITVLRPSKVVDNERFAGSGKKSDKPTKQQAHTGQATGWESNLGYSPAFSNEKIVEYPPAQPTRIVVLKPSPGKIHDIKALVSPPSSPPRMLHGEDFYDEPEDVEGQEPREVAKLITRNMRENLMGHRRDETLLSSVYSNGYTGDDSSFNKSVNDYAVENLSDTEIMSPTSRHSWDYINRFDSPYSTSSFSRASCSPESSVCREAKKRLSERWAMMASNGRALEQKNARRSSSTLGEMLALSDTKKFMRAEEEDSIKEQQPRGSTSCITSHLNKEDGTADSPRTLLRSKSLPVSTTVHGATPNVEVSPPDAGKTEVPKDLTKAKTAKSSLKGKVSSLFFSRNKKPSKDKSVACQSKDEFQSAIPETPCLPIPLTEKVSDGAAQCTNNSGHEKGSSHGLHASAGIHTYPDFICMETKQDIVSHEVVLSSFCPFALFFVLFESCMLLLLNQKGGLSVTKPVVPGNMNENQDQPSPISVLEPPFEEDDSTILEASGLIQKPDCRGIEVPLKSNLIGKSPPIESVARTLTWDNSCAETASSYPLKPSPSPVSLGAEADEKYWFSFVHALLTAAGLDCEVQLDSFFSRWHSPESPLDPSLRDKYANPNDKELLHEAKRRQRRSNQKLVFDCVNAALVEITGHGSDRSTRAMTSSGVQSRLVEDAQPMVAEYVWAQMKEWFCSDVRCASGDGGGVSNSLVVEMVVRKEVVGKGWTDKMRVELDTLRNEIEGKLLDELVEETVIDFAGRM</sequence>
<feature type="domain" description="DUF3741" evidence="4">
    <location>
        <begin position="174"/>
        <end position="191"/>
    </location>
</feature>
<feature type="region of interest" description="Disordered" evidence="1">
    <location>
        <begin position="360"/>
        <end position="388"/>
    </location>
</feature>
<dbReference type="InterPro" id="IPR022212">
    <property type="entry name" value="DUF3741"/>
</dbReference>
<dbReference type="InterPro" id="IPR025486">
    <property type="entry name" value="DUF4378"/>
</dbReference>
<evidence type="ECO:0000313" key="6">
    <source>
        <dbReference type="Proteomes" id="UP000886885"/>
    </source>
</evidence>
<evidence type="ECO:0000256" key="1">
    <source>
        <dbReference type="SAM" id="MobiDB-lite"/>
    </source>
</evidence>
<feature type="compositionally biased region" description="Basic and acidic residues" evidence="1">
    <location>
        <begin position="360"/>
        <end position="372"/>
    </location>
</feature>
<protein>
    <recommendedName>
        <fullName evidence="7">DUF3741 domain-containing protein</fullName>
    </recommendedName>
</protein>
<reference evidence="5" key="1">
    <citation type="journal article" date="2020" name="bioRxiv">
        <title>Hybrid origin of Populus tomentosa Carr. identified through genome sequencing and phylogenomic analysis.</title>
        <authorList>
            <person name="An X."/>
            <person name="Gao K."/>
            <person name="Chen Z."/>
            <person name="Li J."/>
            <person name="Yang X."/>
            <person name="Yang X."/>
            <person name="Zhou J."/>
            <person name="Guo T."/>
            <person name="Zhao T."/>
            <person name="Huang S."/>
            <person name="Miao D."/>
            <person name="Khan W.U."/>
            <person name="Rao P."/>
            <person name="Ye M."/>
            <person name="Lei B."/>
            <person name="Liao W."/>
            <person name="Wang J."/>
            <person name="Ji L."/>
            <person name="Li Y."/>
            <person name="Guo B."/>
            <person name="Mustafa N.S."/>
            <person name="Li S."/>
            <person name="Yun Q."/>
            <person name="Keller S.R."/>
            <person name="Mao J."/>
            <person name="Zhang R."/>
            <person name="Strauss S.H."/>
        </authorList>
    </citation>
    <scope>NUCLEOTIDE SEQUENCE</scope>
    <source>
        <strain evidence="5">GM15</strain>
        <tissue evidence="5">Leaf</tissue>
    </source>
</reference>
<evidence type="ECO:0000259" key="4">
    <source>
        <dbReference type="Pfam" id="PF14383"/>
    </source>
</evidence>
<feature type="domain" description="DUF3741" evidence="2">
    <location>
        <begin position="282"/>
        <end position="326"/>
    </location>
</feature>
<accession>A0A8X8AED2</accession>
<dbReference type="PANTHER" id="PTHR46634:SF3">
    <property type="entry name" value="M REDUCTASE II SUBUNIT GAMMA, PUTATIVE (DUF3741)-RELATED"/>
    <property type="match status" value="1"/>
</dbReference>
<evidence type="ECO:0000259" key="3">
    <source>
        <dbReference type="Pfam" id="PF14309"/>
    </source>
</evidence>
<evidence type="ECO:0000259" key="2">
    <source>
        <dbReference type="Pfam" id="PF12552"/>
    </source>
</evidence>
<dbReference type="AlphaFoldDB" id="A0A8X8AED2"/>
<dbReference type="Pfam" id="PF12552">
    <property type="entry name" value="DUF3741"/>
    <property type="match status" value="1"/>
</dbReference>
<comment type="caution">
    <text evidence="5">The sequence shown here is derived from an EMBL/GenBank/DDBJ whole genome shotgun (WGS) entry which is preliminary data.</text>
</comment>
<feature type="compositionally biased region" description="Basic and acidic residues" evidence="1">
    <location>
        <begin position="595"/>
        <end position="605"/>
    </location>
</feature>
<feature type="region of interest" description="Disordered" evidence="1">
    <location>
        <begin position="595"/>
        <end position="662"/>
    </location>
</feature>
<evidence type="ECO:0000313" key="5">
    <source>
        <dbReference type="EMBL" id="KAG6785430.1"/>
    </source>
</evidence>